<organism evidence="3 5">
    <name type="scientific">Phytophthora rubi</name>
    <dbReference type="NCBI Taxonomy" id="129364"/>
    <lineage>
        <taxon>Eukaryota</taxon>
        <taxon>Sar</taxon>
        <taxon>Stramenopiles</taxon>
        <taxon>Oomycota</taxon>
        <taxon>Peronosporomycetes</taxon>
        <taxon>Peronosporales</taxon>
        <taxon>Peronosporaceae</taxon>
        <taxon>Phytophthora</taxon>
    </lineage>
</organism>
<dbReference type="EMBL" id="QXFV01001207">
    <property type="protein sequence ID" value="KAE9011978.1"/>
    <property type="molecule type" value="Genomic_DNA"/>
</dbReference>
<sequence>MLAATSIVDLCFDCKRWHWWSGLAVYQPYGTAGFESRSDDTEVPRKGYRTAK</sequence>
<proteinExistence type="predicted"/>
<evidence type="ECO:0000313" key="4">
    <source>
        <dbReference type="Proteomes" id="UP000429607"/>
    </source>
</evidence>
<comment type="caution">
    <text evidence="3">The sequence shown here is derived from an EMBL/GenBank/DDBJ whole genome shotgun (WGS) entry which is preliminary data.</text>
</comment>
<name>A0A6A4E2V5_9STRA</name>
<dbReference type="AlphaFoldDB" id="A0A6A4E2V5"/>
<dbReference type="Proteomes" id="UP000429607">
    <property type="component" value="Unassembled WGS sequence"/>
</dbReference>
<feature type="compositionally biased region" description="Basic and acidic residues" evidence="1">
    <location>
        <begin position="36"/>
        <end position="45"/>
    </location>
</feature>
<evidence type="ECO:0000313" key="2">
    <source>
        <dbReference type="EMBL" id="KAE9011978.1"/>
    </source>
</evidence>
<dbReference type="Proteomes" id="UP000434957">
    <property type="component" value="Unassembled WGS sequence"/>
</dbReference>
<accession>A0A6A4E2V5</accession>
<evidence type="ECO:0000256" key="1">
    <source>
        <dbReference type="SAM" id="MobiDB-lite"/>
    </source>
</evidence>
<protein>
    <submittedName>
        <fullName evidence="3">Uncharacterized protein</fullName>
    </submittedName>
</protein>
<feature type="region of interest" description="Disordered" evidence="1">
    <location>
        <begin position="32"/>
        <end position="52"/>
    </location>
</feature>
<keyword evidence="5" id="KW-1185">Reference proteome</keyword>
<gene>
    <name evidence="2" type="ORF">PR001_g15771</name>
    <name evidence="3" type="ORF">PR003_g19016</name>
</gene>
<reference evidence="3 5" key="1">
    <citation type="submission" date="2018-08" db="EMBL/GenBank/DDBJ databases">
        <title>Genomic investigation of the strawberry pathogen Phytophthora fragariae indicates pathogenicity is determined by transcriptional variation in three key races.</title>
        <authorList>
            <person name="Adams T.M."/>
            <person name="Armitage A.D."/>
            <person name="Sobczyk M.K."/>
            <person name="Bates H.J."/>
            <person name="Dunwell J.M."/>
            <person name="Nellist C.F."/>
            <person name="Harrison R.J."/>
        </authorList>
    </citation>
    <scope>NUCLEOTIDE SEQUENCE [LARGE SCALE GENOMIC DNA]</scope>
    <source>
        <strain evidence="2 4">SCRP249</strain>
        <strain evidence="3 5">SCRP333</strain>
    </source>
</reference>
<dbReference type="EMBL" id="QXFT01001568">
    <property type="protein sequence ID" value="KAE9315324.1"/>
    <property type="molecule type" value="Genomic_DNA"/>
</dbReference>
<evidence type="ECO:0000313" key="3">
    <source>
        <dbReference type="EMBL" id="KAE9315324.1"/>
    </source>
</evidence>
<evidence type="ECO:0000313" key="5">
    <source>
        <dbReference type="Proteomes" id="UP000434957"/>
    </source>
</evidence>